<comment type="caution">
    <text evidence="1">The sequence shown here is derived from an EMBL/GenBank/DDBJ whole genome shotgun (WGS) entry which is preliminary data.</text>
</comment>
<dbReference type="Proteomes" id="UP000709959">
    <property type="component" value="Unassembled WGS sequence"/>
</dbReference>
<dbReference type="AlphaFoldDB" id="A0A936EZM1"/>
<sequence>MLPTGAPIEAFLLHIGPLTWDDLVTGYDFGFLTSLEIQIAAPGEGPAVQRLRALEGAALKHFEAHLWAACAEAVGKTPRPGNSRWSQAQDRWREAVLREALATESTATQLAARVERLYEQVGCPEDMLGMLKPSRAWSGTPATVDPTAVQHFLDRSRSGARRFGAAS</sequence>
<organism evidence="1 2">
    <name type="scientific">Candidatus Geothrix odensensis</name>
    <dbReference type="NCBI Taxonomy" id="2954440"/>
    <lineage>
        <taxon>Bacteria</taxon>
        <taxon>Pseudomonadati</taxon>
        <taxon>Acidobacteriota</taxon>
        <taxon>Holophagae</taxon>
        <taxon>Holophagales</taxon>
        <taxon>Holophagaceae</taxon>
        <taxon>Geothrix</taxon>
    </lineage>
</organism>
<accession>A0A936EZM1</accession>
<protein>
    <submittedName>
        <fullName evidence="1">Uncharacterized protein</fullName>
    </submittedName>
</protein>
<proteinExistence type="predicted"/>
<name>A0A936EZM1_9BACT</name>
<reference evidence="1 2" key="1">
    <citation type="submission" date="2020-10" db="EMBL/GenBank/DDBJ databases">
        <title>Connecting structure to function with the recovery of over 1000 high-quality activated sludge metagenome-assembled genomes encoding full-length rRNA genes using long-read sequencing.</title>
        <authorList>
            <person name="Singleton C.M."/>
            <person name="Petriglieri F."/>
            <person name="Kristensen J.M."/>
            <person name="Kirkegaard R.H."/>
            <person name="Michaelsen T.Y."/>
            <person name="Andersen M.H."/>
            <person name="Karst S.M."/>
            <person name="Dueholm M.S."/>
            <person name="Nielsen P.H."/>
            <person name="Albertsen M."/>
        </authorList>
    </citation>
    <scope>NUCLEOTIDE SEQUENCE [LARGE SCALE GENOMIC DNA]</scope>
    <source>
        <strain evidence="1">OdNE_18-Q3-R46-58_MAXAC.008</strain>
    </source>
</reference>
<evidence type="ECO:0000313" key="2">
    <source>
        <dbReference type="Proteomes" id="UP000709959"/>
    </source>
</evidence>
<gene>
    <name evidence="1" type="ORF">IPN91_02195</name>
</gene>
<dbReference type="EMBL" id="JADKCH010000001">
    <property type="protein sequence ID" value="MBK8571453.1"/>
    <property type="molecule type" value="Genomic_DNA"/>
</dbReference>
<evidence type="ECO:0000313" key="1">
    <source>
        <dbReference type="EMBL" id="MBK8571453.1"/>
    </source>
</evidence>